<evidence type="ECO:0000256" key="1">
    <source>
        <dbReference type="ARBA" id="ARBA00004141"/>
    </source>
</evidence>
<keyword evidence="2 6" id="KW-0812">Transmembrane</keyword>
<comment type="similarity">
    <text evidence="5">Belongs to the SAT4 family.</text>
</comment>
<dbReference type="Proteomes" id="UP000308652">
    <property type="component" value="Unassembled WGS sequence"/>
</dbReference>
<dbReference type="STRING" id="68775.A0A5C3LPW3"/>
<evidence type="ECO:0000256" key="6">
    <source>
        <dbReference type="SAM" id="Phobius"/>
    </source>
</evidence>
<dbReference type="AlphaFoldDB" id="A0A5C3LPW3"/>
<feature type="transmembrane region" description="Helical" evidence="6">
    <location>
        <begin position="43"/>
        <end position="61"/>
    </location>
</feature>
<evidence type="ECO:0000259" key="7">
    <source>
        <dbReference type="Pfam" id="PF20684"/>
    </source>
</evidence>
<name>A0A5C3LPW3_9AGAR</name>
<evidence type="ECO:0000313" key="9">
    <source>
        <dbReference type="Proteomes" id="UP000308652"/>
    </source>
</evidence>
<dbReference type="PANTHER" id="PTHR33048:SF47">
    <property type="entry name" value="INTEGRAL MEMBRANE PROTEIN-RELATED"/>
    <property type="match status" value="1"/>
</dbReference>
<dbReference type="InterPro" id="IPR052337">
    <property type="entry name" value="SAT4-like"/>
</dbReference>
<proteinExistence type="inferred from homology"/>
<organism evidence="8 9">
    <name type="scientific">Crucibulum laeve</name>
    <dbReference type="NCBI Taxonomy" id="68775"/>
    <lineage>
        <taxon>Eukaryota</taxon>
        <taxon>Fungi</taxon>
        <taxon>Dikarya</taxon>
        <taxon>Basidiomycota</taxon>
        <taxon>Agaricomycotina</taxon>
        <taxon>Agaricomycetes</taxon>
        <taxon>Agaricomycetidae</taxon>
        <taxon>Agaricales</taxon>
        <taxon>Agaricineae</taxon>
        <taxon>Nidulariaceae</taxon>
        <taxon>Crucibulum</taxon>
    </lineage>
</organism>
<dbReference type="InterPro" id="IPR049326">
    <property type="entry name" value="Rhodopsin_dom_fungi"/>
</dbReference>
<evidence type="ECO:0000313" key="8">
    <source>
        <dbReference type="EMBL" id="TFK34323.1"/>
    </source>
</evidence>
<evidence type="ECO:0000256" key="3">
    <source>
        <dbReference type="ARBA" id="ARBA00022989"/>
    </source>
</evidence>
<protein>
    <recommendedName>
        <fullName evidence="7">Rhodopsin domain-containing protein</fullName>
    </recommendedName>
</protein>
<dbReference type="GO" id="GO:0016020">
    <property type="term" value="C:membrane"/>
    <property type="evidence" value="ECO:0007669"/>
    <property type="project" value="UniProtKB-SubCell"/>
</dbReference>
<dbReference type="OrthoDB" id="3229610at2759"/>
<keyword evidence="4 6" id="KW-0472">Membrane</keyword>
<dbReference type="EMBL" id="ML213633">
    <property type="protein sequence ID" value="TFK34323.1"/>
    <property type="molecule type" value="Genomic_DNA"/>
</dbReference>
<feature type="transmembrane region" description="Helical" evidence="6">
    <location>
        <begin position="114"/>
        <end position="136"/>
    </location>
</feature>
<feature type="transmembrane region" description="Helical" evidence="6">
    <location>
        <begin position="195"/>
        <end position="218"/>
    </location>
</feature>
<feature type="domain" description="Rhodopsin" evidence="7">
    <location>
        <begin position="28"/>
        <end position="206"/>
    </location>
</feature>
<keyword evidence="3 6" id="KW-1133">Transmembrane helix</keyword>
<sequence length="284" mass="32372">MIPAQPYLPWKVSISILHVIGISSSVLRVEYRRRTRRLWWDDYASIVPAAFECVAIAIIWLRFRRYADSEHVRQLKIALSYTNITSLSIIIWWSRITLALAVVRITPVWSRTRLWVVGCTCAFIVAWIAILLAILVPCAVNTDWQHVKADIILCAASHRVTNVTVPTNLASDMILVGFPLYRLWYIKLRPAQRRLVLFVFSTSVLSLFGELTVTTIAYGKLFNGPGAMLVWGMTSSMYRFRYLRAIFRCLSRGAIVSTLVTTTMSRATTSHPIGVTSLQEDYRN</sequence>
<keyword evidence="9" id="KW-1185">Reference proteome</keyword>
<evidence type="ECO:0000256" key="4">
    <source>
        <dbReference type="ARBA" id="ARBA00023136"/>
    </source>
</evidence>
<feature type="transmembrane region" description="Helical" evidence="6">
    <location>
        <begin position="224"/>
        <end position="242"/>
    </location>
</feature>
<accession>A0A5C3LPW3</accession>
<reference evidence="8 9" key="1">
    <citation type="journal article" date="2019" name="Nat. Ecol. Evol.">
        <title>Megaphylogeny resolves global patterns of mushroom evolution.</title>
        <authorList>
            <person name="Varga T."/>
            <person name="Krizsan K."/>
            <person name="Foldi C."/>
            <person name="Dima B."/>
            <person name="Sanchez-Garcia M."/>
            <person name="Sanchez-Ramirez S."/>
            <person name="Szollosi G.J."/>
            <person name="Szarkandi J.G."/>
            <person name="Papp V."/>
            <person name="Albert L."/>
            <person name="Andreopoulos W."/>
            <person name="Angelini C."/>
            <person name="Antonin V."/>
            <person name="Barry K.W."/>
            <person name="Bougher N.L."/>
            <person name="Buchanan P."/>
            <person name="Buyck B."/>
            <person name="Bense V."/>
            <person name="Catcheside P."/>
            <person name="Chovatia M."/>
            <person name="Cooper J."/>
            <person name="Damon W."/>
            <person name="Desjardin D."/>
            <person name="Finy P."/>
            <person name="Geml J."/>
            <person name="Haridas S."/>
            <person name="Hughes K."/>
            <person name="Justo A."/>
            <person name="Karasinski D."/>
            <person name="Kautmanova I."/>
            <person name="Kiss B."/>
            <person name="Kocsube S."/>
            <person name="Kotiranta H."/>
            <person name="LaButti K.M."/>
            <person name="Lechner B.E."/>
            <person name="Liimatainen K."/>
            <person name="Lipzen A."/>
            <person name="Lukacs Z."/>
            <person name="Mihaltcheva S."/>
            <person name="Morgado L.N."/>
            <person name="Niskanen T."/>
            <person name="Noordeloos M.E."/>
            <person name="Ohm R.A."/>
            <person name="Ortiz-Santana B."/>
            <person name="Ovrebo C."/>
            <person name="Racz N."/>
            <person name="Riley R."/>
            <person name="Savchenko A."/>
            <person name="Shiryaev A."/>
            <person name="Soop K."/>
            <person name="Spirin V."/>
            <person name="Szebenyi C."/>
            <person name="Tomsovsky M."/>
            <person name="Tulloss R.E."/>
            <person name="Uehling J."/>
            <person name="Grigoriev I.V."/>
            <person name="Vagvolgyi C."/>
            <person name="Papp T."/>
            <person name="Martin F.M."/>
            <person name="Miettinen O."/>
            <person name="Hibbett D.S."/>
            <person name="Nagy L.G."/>
        </authorList>
    </citation>
    <scope>NUCLEOTIDE SEQUENCE [LARGE SCALE GENOMIC DNA]</scope>
    <source>
        <strain evidence="8 9">CBS 166.37</strain>
    </source>
</reference>
<evidence type="ECO:0000256" key="2">
    <source>
        <dbReference type="ARBA" id="ARBA00022692"/>
    </source>
</evidence>
<feature type="transmembrane region" description="Helical" evidence="6">
    <location>
        <begin position="81"/>
        <end position="102"/>
    </location>
</feature>
<dbReference type="Pfam" id="PF20684">
    <property type="entry name" value="Fung_rhodopsin"/>
    <property type="match status" value="1"/>
</dbReference>
<feature type="transmembrane region" description="Helical" evidence="6">
    <location>
        <begin position="12"/>
        <end position="31"/>
    </location>
</feature>
<evidence type="ECO:0000256" key="5">
    <source>
        <dbReference type="ARBA" id="ARBA00038359"/>
    </source>
</evidence>
<gene>
    <name evidence="8" type="ORF">BDQ12DRAFT_689851</name>
</gene>
<comment type="subcellular location">
    <subcellularLocation>
        <location evidence="1">Membrane</location>
        <topology evidence="1">Multi-pass membrane protein</topology>
    </subcellularLocation>
</comment>
<dbReference type="PANTHER" id="PTHR33048">
    <property type="entry name" value="PTH11-LIKE INTEGRAL MEMBRANE PROTEIN (AFU_ORTHOLOGUE AFUA_5G11245)"/>
    <property type="match status" value="1"/>
</dbReference>